<proteinExistence type="predicted"/>
<organism evidence="1 2">
    <name type="scientific">Sphaerochaeta pleomorpha (strain ATCC BAA-1885 / DSM 22778 / Grapes)</name>
    <dbReference type="NCBI Taxonomy" id="158190"/>
    <lineage>
        <taxon>Bacteria</taxon>
        <taxon>Pseudomonadati</taxon>
        <taxon>Spirochaetota</taxon>
        <taxon>Spirochaetia</taxon>
        <taxon>Spirochaetales</taxon>
        <taxon>Sphaerochaetaceae</taxon>
        <taxon>Sphaerochaeta</taxon>
    </lineage>
</organism>
<evidence type="ECO:0000313" key="1">
    <source>
        <dbReference type="EMBL" id="AEV28939.1"/>
    </source>
</evidence>
<dbReference type="RefSeq" id="WP_014269788.1">
    <property type="nucleotide sequence ID" value="NC_016633.1"/>
</dbReference>
<gene>
    <name evidence="1" type="ordered locus">SpiGrapes_1119</name>
</gene>
<dbReference type="Proteomes" id="UP000005632">
    <property type="component" value="Chromosome"/>
</dbReference>
<dbReference type="HOGENOM" id="CLU_2556530_0_0_12"/>
<dbReference type="EMBL" id="CP003155">
    <property type="protein sequence ID" value="AEV28939.1"/>
    <property type="molecule type" value="Genomic_DNA"/>
</dbReference>
<protein>
    <submittedName>
        <fullName evidence="1">Uncharacterized protein</fullName>
    </submittedName>
</protein>
<sequence length="82" mass="9298">MLENKQQTLTIDSIELDIETFYDLGLSQVPGYSKERVIACLQACKNISTEELDKGFGESVLRSSISHGRKNLLRQKMHLSLQ</sequence>
<dbReference type="STRING" id="158190.SpiGrapes_1119"/>
<dbReference type="KEGG" id="sgp:SpiGrapes_1119"/>
<keyword evidence="2" id="KW-1185">Reference proteome</keyword>
<name>G8QS78_SPHPG</name>
<reference evidence="1 2" key="1">
    <citation type="submission" date="2011-11" db="EMBL/GenBank/DDBJ databases">
        <title>Complete sequence of Spirochaeta sp. grapes.</title>
        <authorList>
            <consortium name="US DOE Joint Genome Institute"/>
            <person name="Lucas S."/>
            <person name="Han J."/>
            <person name="Lapidus A."/>
            <person name="Cheng J.-F."/>
            <person name="Goodwin L."/>
            <person name="Pitluck S."/>
            <person name="Peters L."/>
            <person name="Ovchinnikova G."/>
            <person name="Munk A.C."/>
            <person name="Detter J.C."/>
            <person name="Han C."/>
            <person name="Tapia R."/>
            <person name="Land M."/>
            <person name="Hauser L."/>
            <person name="Kyrpides N."/>
            <person name="Ivanova N."/>
            <person name="Pagani I."/>
            <person name="Ritalahtilisa K."/>
            <person name="Loeffler F."/>
            <person name="Woyke T."/>
        </authorList>
    </citation>
    <scope>NUCLEOTIDE SEQUENCE [LARGE SCALE GENOMIC DNA]</scope>
    <source>
        <strain evidence="2">ATCC BAA-1885 / DSM 22778 / Grapes</strain>
    </source>
</reference>
<dbReference type="AlphaFoldDB" id="G8QS78"/>
<accession>G8QS78</accession>
<evidence type="ECO:0000313" key="2">
    <source>
        <dbReference type="Proteomes" id="UP000005632"/>
    </source>
</evidence>